<evidence type="ECO:0000313" key="5">
    <source>
        <dbReference type="EMBL" id="MFC4022426.1"/>
    </source>
</evidence>
<organism evidence="5 6">
    <name type="scientific">Oceanobacillus longus</name>
    <dbReference type="NCBI Taxonomy" id="930120"/>
    <lineage>
        <taxon>Bacteria</taxon>
        <taxon>Bacillati</taxon>
        <taxon>Bacillota</taxon>
        <taxon>Bacilli</taxon>
        <taxon>Bacillales</taxon>
        <taxon>Bacillaceae</taxon>
        <taxon>Oceanobacillus</taxon>
    </lineage>
</organism>
<gene>
    <name evidence="5" type="ORF">ACFOUV_01180</name>
</gene>
<comment type="caution">
    <text evidence="5">The sequence shown here is derived from an EMBL/GenBank/DDBJ whole genome shotgun (WGS) entry which is preliminary data.</text>
</comment>
<dbReference type="SUPFAM" id="SSF46689">
    <property type="entry name" value="Homeodomain-like"/>
    <property type="match status" value="1"/>
</dbReference>
<dbReference type="InterPro" id="IPR001647">
    <property type="entry name" value="HTH_TetR"/>
</dbReference>
<dbReference type="PROSITE" id="PS50977">
    <property type="entry name" value="HTH_TETR_2"/>
    <property type="match status" value="1"/>
</dbReference>
<dbReference type="RefSeq" id="WP_379494941.1">
    <property type="nucleotide sequence ID" value="NZ_JBHSAO010000001.1"/>
</dbReference>
<feature type="domain" description="HTH tetR-type" evidence="4">
    <location>
        <begin position="8"/>
        <end position="68"/>
    </location>
</feature>
<evidence type="ECO:0000256" key="2">
    <source>
        <dbReference type="ARBA" id="ARBA00023125"/>
    </source>
</evidence>
<dbReference type="PRINTS" id="PR00455">
    <property type="entry name" value="HTHTETR"/>
</dbReference>
<keyword evidence="2 3" id="KW-0238">DNA-binding</keyword>
<evidence type="ECO:0000256" key="1">
    <source>
        <dbReference type="ARBA" id="ARBA00022491"/>
    </source>
</evidence>
<dbReference type="InterPro" id="IPR009057">
    <property type="entry name" value="Homeodomain-like_sf"/>
</dbReference>
<dbReference type="InterPro" id="IPR050624">
    <property type="entry name" value="HTH-type_Tx_Regulator"/>
</dbReference>
<dbReference type="PANTHER" id="PTHR43479:SF11">
    <property type="entry name" value="ACREF_ENVCD OPERON REPRESSOR-RELATED"/>
    <property type="match status" value="1"/>
</dbReference>
<name>A0ABV8GWI5_9BACI</name>
<evidence type="ECO:0000256" key="3">
    <source>
        <dbReference type="PROSITE-ProRule" id="PRU00335"/>
    </source>
</evidence>
<accession>A0ABV8GWI5</accession>
<dbReference type="Gene3D" id="1.10.357.10">
    <property type="entry name" value="Tetracycline Repressor, domain 2"/>
    <property type="match status" value="1"/>
</dbReference>
<reference evidence="6" key="1">
    <citation type="journal article" date="2019" name="Int. J. Syst. Evol. Microbiol.">
        <title>The Global Catalogue of Microorganisms (GCM) 10K type strain sequencing project: providing services to taxonomists for standard genome sequencing and annotation.</title>
        <authorList>
            <consortium name="The Broad Institute Genomics Platform"/>
            <consortium name="The Broad Institute Genome Sequencing Center for Infectious Disease"/>
            <person name="Wu L."/>
            <person name="Ma J."/>
        </authorList>
    </citation>
    <scope>NUCLEOTIDE SEQUENCE [LARGE SCALE GENOMIC DNA]</scope>
    <source>
        <strain evidence="6">IBRC-M 10703</strain>
    </source>
</reference>
<proteinExistence type="predicted"/>
<dbReference type="Pfam" id="PF00440">
    <property type="entry name" value="TetR_N"/>
    <property type="match status" value="1"/>
</dbReference>
<dbReference type="PANTHER" id="PTHR43479">
    <property type="entry name" value="ACREF/ENVCD OPERON REPRESSOR-RELATED"/>
    <property type="match status" value="1"/>
</dbReference>
<sequence length="216" mass="25119">MRKTKRSEETKKIILITAGKLFAEKGYDAVSIREIAKKAGCSHTTIYLYFKDKEALLHELTMPSLKNLQQNMLRTVEMYSLTSEEKLKGICNEFIHFCLTNKSVYSIFINVKSSRVDEQEPELEINKLRLEIFAIMKHLLGNCLSLPDDEQLLAFSRIFFYNLYGILSTYSYQHEPTEILMERLTPTFDLTVEILISGFKEKINQGENRNENKKSI</sequence>
<dbReference type="Proteomes" id="UP001595772">
    <property type="component" value="Unassembled WGS sequence"/>
</dbReference>
<feature type="DNA-binding region" description="H-T-H motif" evidence="3">
    <location>
        <begin position="31"/>
        <end position="50"/>
    </location>
</feature>
<protein>
    <submittedName>
        <fullName evidence="5">TetR/AcrR family transcriptional regulator</fullName>
    </submittedName>
</protein>
<evidence type="ECO:0000259" key="4">
    <source>
        <dbReference type="PROSITE" id="PS50977"/>
    </source>
</evidence>
<dbReference type="EMBL" id="JBHSAO010000001">
    <property type="protein sequence ID" value="MFC4022426.1"/>
    <property type="molecule type" value="Genomic_DNA"/>
</dbReference>
<keyword evidence="6" id="KW-1185">Reference proteome</keyword>
<evidence type="ECO:0000313" key="6">
    <source>
        <dbReference type="Proteomes" id="UP001595772"/>
    </source>
</evidence>
<keyword evidence="1" id="KW-0678">Repressor</keyword>